<dbReference type="KEGG" id="dej:AWY79_16705"/>
<feature type="transmembrane region" description="Helical" evidence="1">
    <location>
        <begin position="72"/>
        <end position="96"/>
    </location>
</feature>
<keyword evidence="4" id="KW-1185">Reference proteome</keyword>
<dbReference type="InterPro" id="IPR036197">
    <property type="entry name" value="NarG-like_sf"/>
</dbReference>
<proteinExistence type="predicted"/>
<evidence type="ECO:0000313" key="2">
    <source>
        <dbReference type="EMBL" id="AMK12629.1"/>
    </source>
</evidence>
<dbReference type="Proteomes" id="UP000055611">
    <property type="component" value="Chromosome"/>
</dbReference>
<reference evidence="2 4" key="1">
    <citation type="journal article" date="2016" name="Front. Microbiol.">
        <title>Genome Sequence of the Piezophilic, Mesophilic Sulfate-Reducing Bacterium Desulfovibrio indicus J2T.</title>
        <authorList>
            <person name="Cao J."/>
            <person name="Maignien L."/>
            <person name="Shao Z."/>
            <person name="Alain K."/>
            <person name="Jebbar M."/>
        </authorList>
    </citation>
    <scope>NUCLEOTIDE SEQUENCE [LARGE SCALE GENOMIC DNA]</scope>
    <source>
        <strain evidence="2 4">J2</strain>
    </source>
</reference>
<organism evidence="3 5">
    <name type="scientific">Pseudodesulfovibrio indicus</name>
    <dbReference type="NCBI Taxonomy" id="1716143"/>
    <lineage>
        <taxon>Bacteria</taxon>
        <taxon>Pseudomonadati</taxon>
        <taxon>Thermodesulfobacteriota</taxon>
        <taxon>Desulfovibrionia</taxon>
        <taxon>Desulfovibrionales</taxon>
        <taxon>Desulfovibrionaceae</taxon>
    </lineage>
</organism>
<dbReference type="EMBL" id="CP014206">
    <property type="protein sequence ID" value="AMK12629.1"/>
    <property type="molecule type" value="Genomic_DNA"/>
</dbReference>
<dbReference type="RefSeq" id="WP_066806400.1">
    <property type="nucleotide sequence ID" value="NZ_CP014206.1"/>
</dbReference>
<feature type="transmembrane region" description="Helical" evidence="1">
    <location>
        <begin position="179"/>
        <end position="201"/>
    </location>
</feature>
<evidence type="ECO:0000256" key="1">
    <source>
        <dbReference type="SAM" id="Phobius"/>
    </source>
</evidence>
<keyword evidence="1" id="KW-0812">Transmembrane</keyword>
<keyword evidence="1" id="KW-1133">Transmembrane helix</keyword>
<gene>
    <name evidence="2" type="ORF">AWY79_16705</name>
    <name evidence="3" type="ORF">EDC59_102375</name>
</gene>
<feature type="transmembrane region" description="Helical" evidence="1">
    <location>
        <begin position="147"/>
        <end position="167"/>
    </location>
</feature>
<dbReference type="OrthoDB" id="5450521at2"/>
<evidence type="ECO:0000313" key="3">
    <source>
        <dbReference type="EMBL" id="TDT90941.1"/>
    </source>
</evidence>
<dbReference type="GO" id="GO:0016491">
    <property type="term" value="F:oxidoreductase activity"/>
    <property type="evidence" value="ECO:0007669"/>
    <property type="project" value="UniProtKB-KW"/>
</dbReference>
<feature type="transmembrane region" description="Helical" evidence="1">
    <location>
        <begin position="12"/>
        <end position="30"/>
    </location>
</feature>
<dbReference type="NCBIfam" id="NF045723">
    <property type="entry name" value="memb_anch_TmcC"/>
    <property type="match status" value="1"/>
</dbReference>
<keyword evidence="1" id="KW-0472">Membrane</keyword>
<feature type="transmembrane region" description="Helical" evidence="1">
    <location>
        <begin position="42"/>
        <end position="60"/>
    </location>
</feature>
<feature type="transmembrane region" description="Helical" evidence="1">
    <location>
        <begin position="116"/>
        <end position="135"/>
    </location>
</feature>
<dbReference type="Proteomes" id="UP000295506">
    <property type="component" value="Unassembled WGS sequence"/>
</dbReference>
<dbReference type="SUPFAM" id="SSF103501">
    <property type="entry name" value="Respiratory nitrate reductase 1 gamma chain"/>
    <property type="match status" value="1"/>
</dbReference>
<dbReference type="GO" id="GO:0005886">
    <property type="term" value="C:plasma membrane"/>
    <property type="evidence" value="ECO:0007669"/>
    <property type="project" value="UniProtKB-SubCell"/>
</dbReference>
<reference evidence="3 5" key="2">
    <citation type="submission" date="2019-03" db="EMBL/GenBank/DDBJ databases">
        <title>Genomic Encyclopedia of Type Strains, Phase IV (KMG-IV): sequencing the most valuable type-strain genomes for metagenomic binning, comparative biology and taxonomic classification.</title>
        <authorList>
            <person name="Goeker M."/>
        </authorList>
    </citation>
    <scope>NUCLEOTIDE SEQUENCE [LARGE SCALE GENOMIC DNA]</scope>
    <source>
        <strain evidence="3 5">DSM 101483</strain>
    </source>
</reference>
<dbReference type="AlphaFoldDB" id="A0A126QSA2"/>
<evidence type="ECO:0000313" key="5">
    <source>
        <dbReference type="Proteomes" id="UP000295506"/>
    </source>
</evidence>
<evidence type="ECO:0000313" key="4">
    <source>
        <dbReference type="Proteomes" id="UP000055611"/>
    </source>
</evidence>
<sequence>MTAFYVFVTGPLAWIAWGVFVLGAIYRLVSMYSLAKAKDGSSIAYMSWFYGLRSILAWMVPFKSMGWKSDPLMTVTTFAFHICFLLVAVFLGAHVVLWDTAFGISLPSLPSQAGDIISFVALAGCAVFAYRRFALPHVKGVTRCQDWFALILVALPFITGVLAYHQIGPVLLMTTLHALSGELLIALIPFTRLSHALFVLFTRAYMGSEFGGVRHANDW</sequence>
<dbReference type="EMBL" id="SOBK01000002">
    <property type="protein sequence ID" value="TDT90941.1"/>
    <property type="molecule type" value="Genomic_DNA"/>
</dbReference>
<dbReference type="Gene3D" id="1.20.950.20">
    <property type="entry name" value="Transmembrane di-heme cytochromes, Chain C"/>
    <property type="match status" value="1"/>
</dbReference>
<protein>
    <submittedName>
        <fullName evidence="2 3">Nitrate reductase</fullName>
    </submittedName>
</protein>
<accession>A0A126QSA2</accession>
<name>A0A126QSA2_9BACT</name>